<feature type="domain" description="Glycoside hydrolase family 20 catalytic" evidence="10">
    <location>
        <begin position="217"/>
        <end position="552"/>
    </location>
</feature>
<dbReference type="GO" id="GO:0005975">
    <property type="term" value="P:carbohydrate metabolic process"/>
    <property type="evidence" value="ECO:0007669"/>
    <property type="project" value="InterPro"/>
</dbReference>
<proteinExistence type="evidence at transcript level"/>
<evidence type="ECO:0000313" key="12">
    <source>
        <dbReference type="EMBL" id="ATU82513.1"/>
    </source>
</evidence>
<evidence type="ECO:0000256" key="6">
    <source>
        <dbReference type="ARBA" id="ARBA00023180"/>
    </source>
</evidence>
<dbReference type="PANTHER" id="PTHR22600">
    <property type="entry name" value="BETA-HEXOSAMINIDASE"/>
    <property type="match status" value="1"/>
</dbReference>
<dbReference type="InterPro" id="IPR029018">
    <property type="entry name" value="Hex-like_dom2"/>
</dbReference>
<dbReference type="EMBL" id="MF683372">
    <property type="protein sequence ID" value="ATU82513.1"/>
    <property type="molecule type" value="mRNA"/>
</dbReference>
<evidence type="ECO:0000256" key="9">
    <source>
        <dbReference type="SAM" id="SignalP"/>
    </source>
</evidence>
<dbReference type="Gene3D" id="3.30.379.10">
    <property type="entry name" value="Chitobiase/beta-hexosaminidase domain 2-like"/>
    <property type="match status" value="1"/>
</dbReference>
<evidence type="ECO:0000256" key="3">
    <source>
        <dbReference type="ARBA" id="ARBA00012663"/>
    </source>
</evidence>
<dbReference type="Gene3D" id="3.20.20.80">
    <property type="entry name" value="Glycosidases"/>
    <property type="match status" value="1"/>
</dbReference>
<dbReference type="InterPro" id="IPR015883">
    <property type="entry name" value="Glyco_hydro_20_cat"/>
</dbReference>
<evidence type="ECO:0000259" key="11">
    <source>
        <dbReference type="Pfam" id="PF14845"/>
    </source>
</evidence>
<dbReference type="EC" id="3.2.1.52" evidence="3"/>
<keyword evidence="5" id="KW-0378">Hydrolase</keyword>
<dbReference type="InterPro" id="IPR029019">
    <property type="entry name" value="HEX_eukaryotic_N"/>
</dbReference>
<keyword evidence="7" id="KW-0326">Glycosidase</keyword>
<dbReference type="GO" id="GO:0016231">
    <property type="term" value="F:beta-N-acetylglucosaminidase activity"/>
    <property type="evidence" value="ECO:0007669"/>
    <property type="project" value="TreeGrafter"/>
</dbReference>
<dbReference type="FunFam" id="3.20.20.80:FF:000063">
    <property type="entry name" value="Beta-hexosaminidase"/>
    <property type="match status" value="1"/>
</dbReference>
<evidence type="ECO:0000256" key="7">
    <source>
        <dbReference type="ARBA" id="ARBA00023295"/>
    </source>
</evidence>
<feature type="active site" description="Proton donor" evidence="8">
    <location>
        <position position="382"/>
    </location>
</feature>
<sequence length="595" mass="67331">MWSAALILVLTLREIYSLDGTARAQTCVGEWCCEKGKCLRNYDVPDGAYNSTLEEKYFEVCRLTCGKFSTVWPKPTRNIALSHRAVAIDPTKVSFDFEGVAWGQEARDFAAKCADVFKANLKKEYESEWRSTGAKPLAVSLNTITPDTVLDLDTDESYLLEISTSEDVVVVTINSSTLYGARHGLETLSQLVASYWEEDGRHWVALSAAKISDSPVYRYRGLLIDTARNYITLEAIRRTIDAMAASKLNVLHWHVTDSHSFPLVSPSVPELSRYGAYSPKEIYSPQDVKDLIEYSKYRGVRIILEIDTPSHSGYGWQWGDRKGLGDLAVCVNQQPFRQYCYQAPCGQLNPVNQNVYAILHNLYLDIHNMFDDIELFHMGGDEVSIPCWNTSSEITAWMESHNMNRDSFGFLKLWGRFQTKALAEWDEAAGHSNTKIILWSSLLTSADYITQFLDNKRYIIETWVDQDDILPHVLLEKGYELIVATKDAWYLDHGFWGKTTYHNWMVAYDNKLPPGKGVLGGEVALWGELVADGNLDGRMWPRGAAAAERLWADPASAPAAAHARLIDHSRRMNRRGIRSSTIAPRWCYQNEAQCD</sequence>
<dbReference type="AlphaFoldDB" id="A0A2K8JRH0"/>
<dbReference type="CDD" id="cd06562">
    <property type="entry name" value="GH20_HexA_HexB-like"/>
    <property type="match status" value="1"/>
</dbReference>
<organism evidence="12">
    <name type="scientific">Lethocerus distinctifemur</name>
    <dbReference type="NCBI Taxonomy" id="280095"/>
    <lineage>
        <taxon>Eukaryota</taxon>
        <taxon>Metazoa</taxon>
        <taxon>Ecdysozoa</taxon>
        <taxon>Arthropoda</taxon>
        <taxon>Hexapoda</taxon>
        <taxon>Insecta</taxon>
        <taxon>Pterygota</taxon>
        <taxon>Neoptera</taxon>
        <taxon>Paraneoptera</taxon>
        <taxon>Hemiptera</taxon>
        <taxon>Heteroptera</taxon>
        <taxon>Panheteroptera</taxon>
        <taxon>Nepomorpha</taxon>
        <taxon>Belostomatidae</taxon>
        <taxon>Lethocerinae</taxon>
        <taxon>Lethocerus</taxon>
    </lineage>
</organism>
<dbReference type="GO" id="GO:0030203">
    <property type="term" value="P:glycosaminoglycan metabolic process"/>
    <property type="evidence" value="ECO:0007669"/>
    <property type="project" value="TreeGrafter"/>
</dbReference>
<evidence type="ECO:0000259" key="10">
    <source>
        <dbReference type="Pfam" id="PF00728"/>
    </source>
</evidence>
<comment type="similarity">
    <text evidence="2">Belongs to the glycosyl hydrolase 20 family.</text>
</comment>
<comment type="catalytic activity">
    <reaction evidence="1">
        <text>Hydrolysis of terminal non-reducing N-acetyl-D-hexosamine residues in N-acetyl-beta-D-hexosaminides.</text>
        <dbReference type="EC" id="3.2.1.52"/>
    </reaction>
</comment>
<evidence type="ECO:0000256" key="8">
    <source>
        <dbReference type="PIRSR" id="PIRSR625705-1"/>
    </source>
</evidence>
<keyword evidence="4 9" id="KW-0732">Signal</keyword>
<keyword evidence="6" id="KW-0325">Glycoprotein</keyword>
<dbReference type="PANTHER" id="PTHR22600:SF42">
    <property type="entry name" value="BETA-N-ACETYLHEXOSAMINIDASE"/>
    <property type="match status" value="1"/>
</dbReference>
<dbReference type="SUPFAM" id="SSF55545">
    <property type="entry name" value="beta-N-acetylhexosaminidase-like domain"/>
    <property type="match status" value="1"/>
</dbReference>
<evidence type="ECO:0000256" key="2">
    <source>
        <dbReference type="ARBA" id="ARBA00006285"/>
    </source>
</evidence>
<evidence type="ECO:0000256" key="5">
    <source>
        <dbReference type="ARBA" id="ARBA00022801"/>
    </source>
</evidence>
<dbReference type="PRINTS" id="PR00738">
    <property type="entry name" value="GLHYDRLASE20"/>
</dbReference>
<dbReference type="Pfam" id="PF14845">
    <property type="entry name" value="Glycohydro_20b2"/>
    <property type="match status" value="1"/>
</dbReference>
<dbReference type="SUPFAM" id="SSF51445">
    <property type="entry name" value="(Trans)glycosidases"/>
    <property type="match status" value="1"/>
</dbReference>
<feature type="chain" id="PRO_5014966105" description="beta-N-acetylhexosaminidase" evidence="9">
    <location>
        <begin position="18"/>
        <end position="595"/>
    </location>
</feature>
<protein>
    <recommendedName>
        <fullName evidence="3">beta-N-acetylhexosaminidase</fullName>
        <ecNumber evidence="3">3.2.1.52</ecNumber>
    </recommendedName>
</protein>
<reference evidence="12" key="1">
    <citation type="journal article" date="2018" name="Cell. Mol. Life Sci.">
        <title>Giant fish-killing water bug reveals ancient and dynamic venom evolution in Heteroptera.</title>
        <authorList>
            <person name="Walker A.A."/>
            <person name="Hernandez-Vargas M.J."/>
            <person name="Corzo G."/>
            <person name="Fry B.G."/>
            <person name="King G.F."/>
        </authorList>
    </citation>
    <scope>NUCLEOTIDE SEQUENCE</scope>
</reference>
<name>A0A2K8JRH0_9HEMI</name>
<dbReference type="InterPro" id="IPR017853">
    <property type="entry name" value="GH"/>
</dbReference>
<accession>A0A2K8JRH0</accession>
<dbReference type="GO" id="GO:0005886">
    <property type="term" value="C:plasma membrane"/>
    <property type="evidence" value="ECO:0007669"/>
    <property type="project" value="TreeGrafter"/>
</dbReference>
<evidence type="ECO:0000256" key="4">
    <source>
        <dbReference type="ARBA" id="ARBA00022729"/>
    </source>
</evidence>
<evidence type="ECO:0000256" key="1">
    <source>
        <dbReference type="ARBA" id="ARBA00001231"/>
    </source>
</evidence>
<feature type="domain" description="Beta-hexosaminidase eukaryotic type N-terminal" evidence="11">
    <location>
        <begin position="72"/>
        <end position="191"/>
    </location>
</feature>
<dbReference type="Pfam" id="PF00728">
    <property type="entry name" value="Glyco_hydro_20"/>
    <property type="match status" value="1"/>
</dbReference>
<dbReference type="InterPro" id="IPR025705">
    <property type="entry name" value="Beta_hexosaminidase_sua/sub"/>
</dbReference>
<feature type="signal peptide" evidence="9">
    <location>
        <begin position="1"/>
        <end position="17"/>
    </location>
</feature>